<sequence>MEGDEKNKMGNWCLVPFCWPCVSACVCVFAFIFLRLSVFLLSCFTFFFFFFAEAVPLMRRSWRMFQAAERGPFDPYRILGLSPNASKEEIKKAYHRLALRYHPDGGPEGSTERFQAVNEAYEALRSGKWQPEKVKKDPMEGKGYGWDPRMGMYVYEQPGSTTENYVDSRTQTILRLCVLWTAAFVVVRFFLLWIFPFSRELPTVEWVAANNVGGTKDARSQTRGLHGNVGTSPHSVHANQDTGFDGALDNSGSTFAHLDADPLRRR</sequence>
<evidence type="ECO:0000256" key="1">
    <source>
        <dbReference type="SAM" id="MobiDB-lite"/>
    </source>
</evidence>
<organism evidence="4 5">
    <name type="scientific">Trypanosoma cruzi</name>
    <dbReference type="NCBI Taxonomy" id="5693"/>
    <lineage>
        <taxon>Eukaryota</taxon>
        <taxon>Discoba</taxon>
        <taxon>Euglenozoa</taxon>
        <taxon>Kinetoplastea</taxon>
        <taxon>Metakinetoplastina</taxon>
        <taxon>Trypanosomatida</taxon>
        <taxon>Trypanosomatidae</taxon>
        <taxon>Trypanosoma</taxon>
        <taxon>Schizotrypanum</taxon>
    </lineage>
</organism>
<dbReference type="InterPro" id="IPR036869">
    <property type="entry name" value="J_dom_sf"/>
</dbReference>
<dbReference type="Pfam" id="PF00226">
    <property type="entry name" value="DnaJ"/>
    <property type="match status" value="1"/>
</dbReference>
<feature type="transmembrane region" description="Helical" evidence="2">
    <location>
        <begin position="173"/>
        <end position="195"/>
    </location>
</feature>
<accession>A0A7J6Y244</accession>
<dbReference type="EMBL" id="JABDHM010000055">
    <property type="protein sequence ID" value="KAF5220198.1"/>
    <property type="molecule type" value="Genomic_DNA"/>
</dbReference>
<dbReference type="CDD" id="cd06257">
    <property type="entry name" value="DnaJ"/>
    <property type="match status" value="1"/>
</dbReference>
<evidence type="ECO:0000313" key="4">
    <source>
        <dbReference type="EMBL" id="KAF5220198.1"/>
    </source>
</evidence>
<dbReference type="InterPro" id="IPR050817">
    <property type="entry name" value="DjlA_DnaK_co-chaperone"/>
</dbReference>
<feature type="transmembrane region" description="Helical" evidence="2">
    <location>
        <begin position="12"/>
        <end position="33"/>
    </location>
</feature>
<feature type="compositionally biased region" description="Polar residues" evidence="1">
    <location>
        <begin position="229"/>
        <end position="242"/>
    </location>
</feature>
<evidence type="ECO:0000259" key="3">
    <source>
        <dbReference type="PROSITE" id="PS50076"/>
    </source>
</evidence>
<feature type="region of interest" description="Disordered" evidence="1">
    <location>
        <begin position="217"/>
        <end position="248"/>
    </location>
</feature>
<dbReference type="PRINTS" id="PR00625">
    <property type="entry name" value="JDOMAIN"/>
</dbReference>
<keyword evidence="2" id="KW-1133">Transmembrane helix</keyword>
<dbReference type="VEuPathDB" id="TriTrypDB:ECC02_006758"/>
<evidence type="ECO:0000256" key="2">
    <source>
        <dbReference type="SAM" id="Phobius"/>
    </source>
</evidence>
<comment type="caution">
    <text evidence="4">The sequence shown here is derived from an EMBL/GenBank/DDBJ whole genome shotgun (WGS) entry which is preliminary data.</text>
</comment>
<dbReference type="AlphaFoldDB" id="A0A7J6Y244"/>
<dbReference type="PROSITE" id="PS50076">
    <property type="entry name" value="DNAJ_2"/>
    <property type="match status" value="1"/>
</dbReference>
<dbReference type="SUPFAM" id="SSF46565">
    <property type="entry name" value="Chaperone J-domain"/>
    <property type="match status" value="1"/>
</dbReference>
<reference evidence="4 5" key="1">
    <citation type="journal article" date="2019" name="Genome Biol. Evol.">
        <title>Nanopore Sequencing Significantly Improves Genome Assembly of the Protozoan Parasite Trypanosoma cruzi.</title>
        <authorList>
            <person name="Diaz-Viraque F."/>
            <person name="Pita S."/>
            <person name="Greif G."/>
            <person name="de Souza R.C.M."/>
            <person name="Iraola G."/>
            <person name="Robello C."/>
        </authorList>
    </citation>
    <scope>NUCLEOTIDE SEQUENCE [LARGE SCALE GENOMIC DNA]</scope>
    <source>
        <strain evidence="4 5">Berenice</strain>
    </source>
</reference>
<feature type="domain" description="J" evidence="3">
    <location>
        <begin position="74"/>
        <end position="140"/>
    </location>
</feature>
<feature type="transmembrane region" description="Helical" evidence="2">
    <location>
        <begin position="39"/>
        <end position="58"/>
    </location>
</feature>
<dbReference type="SMART" id="SM00271">
    <property type="entry name" value="DnaJ"/>
    <property type="match status" value="1"/>
</dbReference>
<dbReference type="PANTHER" id="PTHR24074">
    <property type="entry name" value="CO-CHAPERONE PROTEIN DJLA"/>
    <property type="match status" value="1"/>
</dbReference>
<evidence type="ECO:0000313" key="5">
    <source>
        <dbReference type="Proteomes" id="UP000583944"/>
    </source>
</evidence>
<dbReference type="VEuPathDB" id="TriTrypDB:BCY84_09120"/>
<dbReference type="InterPro" id="IPR001623">
    <property type="entry name" value="DnaJ_domain"/>
</dbReference>
<proteinExistence type="predicted"/>
<keyword evidence="2" id="KW-0812">Transmembrane</keyword>
<protein>
    <recommendedName>
        <fullName evidence="3">J domain-containing protein</fullName>
    </recommendedName>
</protein>
<dbReference type="Proteomes" id="UP000583944">
    <property type="component" value="Unassembled WGS sequence"/>
</dbReference>
<keyword evidence="2" id="KW-0472">Membrane</keyword>
<gene>
    <name evidence="4" type="ORF">ECC02_006758</name>
</gene>
<dbReference type="Gene3D" id="1.10.287.110">
    <property type="entry name" value="DnaJ domain"/>
    <property type="match status" value="1"/>
</dbReference>
<name>A0A7J6Y244_TRYCR</name>